<dbReference type="InterPro" id="IPR001031">
    <property type="entry name" value="Thioesterase"/>
</dbReference>
<dbReference type="InterPro" id="IPR020802">
    <property type="entry name" value="TesA-like"/>
</dbReference>
<comment type="cofactor">
    <cofactor evidence="1">
        <name>pantetheine 4'-phosphate</name>
        <dbReference type="ChEBI" id="CHEBI:47942"/>
    </cofactor>
</comment>
<dbReference type="SUPFAM" id="SSF52777">
    <property type="entry name" value="CoA-dependent acyltransferases"/>
    <property type="match status" value="2"/>
</dbReference>
<dbReference type="SUPFAM" id="SSF47336">
    <property type="entry name" value="ACP-like"/>
    <property type="match status" value="1"/>
</dbReference>
<organism evidence="5 6">
    <name type="scientific">Ktedonobacter robiniae</name>
    <dbReference type="NCBI Taxonomy" id="2778365"/>
    <lineage>
        <taxon>Bacteria</taxon>
        <taxon>Bacillati</taxon>
        <taxon>Chloroflexota</taxon>
        <taxon>Ktedonobacteria</taxon>
        <taxon>Ktedonobacterales</taxon>
        <taxon>Ktedonobacteraceae</taxon>
        <taxon>Ktedonobacter</taxon>
    </lineage>
</organism>
<keyword evidence="6" id="KW-1185">Reference proteome</keyword>
<evidence type="ECO:0000256" key="2">
    <source>
        <dbReference type="ARBA" id="ARBA00022450"/>
    </source>
</evidence>
<dbReference type="Gene3D" id="3.30.300.30">
    <property type="match status" value="1"/>
</dbReference>
<keyword evidence="2" id="KW-0596">Phosphopantetheine</keyword>
<dbReference type="Gene3D" id="3.40.50.1820">
    <property type="entry name" value="alpha/beta hydrolase"/>
    <property type="match status" value="1"/>
</dbReference>
<evidence type="ECO:0000313" key="6">
    <source>
        <dbReference type="Proteomes" id="UP000654345"/>
    </source>
</evidence>
<dbReference type="EMBL" id="BNJG01000004">
    <property type="protein sequence ID" value="GHO60112.1"/>
    <property type="molecule type" value="Genomic_DNA"/>
</dbReference>
<name>A0ABQ3V571_9CHLR</name>
<dbReference type="Gene3D" id="3.30.559.30">
    <property type="entry name" value="Nonribosomal peptide synthetase, condensation domain"/>
    <property type="match status" value="1"/>
</dbReference>
<dbReference type="Gene3D" id="3.30.559.10">
    <property type="entry name" value="Chloramphenicol acetyltransferase-like domain"/>
    <property type="match status" value="1"/>
</dbReference>
<reference evidence="5 6" key="1">
    <citation type="journal article" date="2021" name="Int. J. Syst. Evol. Microbiol.">
        <title>Reticulibacter mediterranei gen. nov., sp. nov., within the new family Reticulibacteraceae fam. nov., and Ktedonospora formicarum gen. nov., sp. nov., Ktedonobacter robiniae sp. nov., Dictyobacter formicarum sp. nov. and Dictyobacter arantiisoli sp. nov., belonging to the class Ktedonobacteria.</title>
        <authorList>
            <person name="Yabe S."/>
            <person name="Zheng Y."/>
            <person name="Wang C.M."/>
            <person name="Sakai Y."/>
            <person name="Abe K."/>
            <person name="Yokota A."/>
            <person name="Donadio S."/>
            <person name="Cavaletti L."/>
            <person name="Monciardini P."/>
        </authorList>
    </citation>
    <scope>NUCLEOTIDE SEQUENCE [LARGE SCALE GENOMIC DNA]</scope>
    <source>
        <strain evidence="5 6">SOSP1-30</strain>
    </source>
</reference>
<keyword evidence="3" id="KW-0597">Phosphoprotein</keyword>
<dbReference type="Pfam" id="PF00668">
    <property type="entry name" value="Condensation"/>
    <property type="match status" value="1"/>
</dbReference>
<dbReference type="InterPro" id="IPR042099">
    <property type="entry name" value="ANL_N_sf"/>
</dbReference>
<dbReference type="InterPro" id="IPR006162">
    <property type="entry name" value="Ppantetheine_attach_site"/>
</dbReference>
<evidence type="ECO:0000313" key="5">
    <source>
        <dbReference type="EMBL" id="GHO60112.1"/>
    </source>
</evidence>
<dbReference type="PANTHER" id="PTHR45527:SF1">
    <property type="entry name" value="FATTY ACID SYNTHASE"/>
    <property type="match status" value="1"/>
</dbReference>
<dbReference type="Gene3D" id="1.10.1200.10">
    <property type="entry name" value="ACP-like"/>
    <property type="match status" value="1"/>
</dbReference>
<evidence type="ECO:0000259" key="4">
    <source>
        <dbReference type="PROSITE" id="PS50075"/>
    </source>
</evidence>
<dbReference type="InterPro" id="IPR023213">
    <property type="entry name" value="CAT-like_dom_sf"/>
</dbReference>
<dbReference type="InterPro" id="IPR001242">
    <property type="entry name" value="Condensation_dom"/>
</dbReference>
<dbReference type="SMART" id="SM00824">
    <property type="entry name" value="PKS_TE"/>
    <property type="match status" value="1"/>
</dbReference>
<dbReference type="Pfam" id="PF00975">
    <property type="entry name" value="Thioesterase"/>
    <property type="match status" value="1"/>
</dbReference>
<dbReference type="InterPro" id="IPR000873">
    <property type="entry name" value="AMP-dep_synth/lig_dom"/>
</dbReference>
<feature type="domain" description="Carrier" evidence="4">
    <location>
        <begin position="983"/>
        <end position="1058"/>
    </location>
</feature>
<dbReference type="Pfam" id="PF13193">
    <property type="entry name" value="AMP-binding_C"/>
    <property type="match status" value="1"/>
</dbReference>
<dbReference type="SUPFAM" id="SSF56801">
    <property type="entry name" value="Acetyl-CoA synthetase-like"/>
    <property type="match status" value="1"/>
</dbReference>
<dbReference type="SMART" id="SM00823">
    <property type="entry name" value="PKS_PP"/>
    <property type="match status" value="1"/>
</dbReference>
<dbReference type="InterPro" id="IPR045851">
    <property type="entry name" value="AMP-bd_C_sf"/>
</dbReference>
<accession>A0ABQ3V571</accession>
<dbReference type="NCBIfam" id="TIGR01733">
    <property type="entry name" value="AA-adenyl-dom"/>
    <property type="match status" value="1"/>
</dbReference>
<sequence length="1350" mass="150487">MQTTGIRGAHLSQQQARLWSYWPEARQQRVQGWLAIQGALDQKLFQEALEELIEQHEILRTVFQQLPAMDVPVQVIGRQQLVALPVIDMRSVDPAIQQAHLAHAFSQQWEEPLALARGPLLHISLFRLEEARHEVLISLPVLCADTATLSLLVQGWQLRYEARLQGLPLEKTEDVLQYASTAAWLQKLTLSESAQAPQEYWRQIDVSTVHQQGLPLHPGRVSTMSPGDGTLVAAPEMLPVALSAALQAQLLALADRLGASIESVLLTCWSLVLWRLMEQETVLLGAQGDGRVYEELGEVLGPYSRLIPLAVTPQNGWTWTQLLQRIQASWQEALNWQLYFNWPQTVEAGQAFFPLSFVWAERKEGPGWQLQQCRSCQEPSFLQLQGLSTESSISIELQYDRQQFSLQQVETLASVVRSILSQVVAQPERVLRTIALLPEAEQERLRVHGQGRRQEWEEARTIQHAFEQHVMSQPQALALLDQHGQWSYEQVNQRANQLARVLRRRGVGANCLVTLCLERSAQMLIAVLAVLKAGGAYVPLDPQLPAARLAAQLAELDCTAVLTQDAVRACLPASLAQVLVLEDIQEEWGQEATDNLLWQGHSDDLAYMMSTSGSTGKPKVVMITQRNLLNYSLAIRQLLNLAPGKQYATVSTLAADLGNTAIFAGWASGGCVQVLSYETFTSAQAMSQWVAWHPIDVLKIVPSHLTALLEGSDEHVRSLLPREALILGGEAFPHSLLHRLRQLEPSCAIYNHYGPTESTVGVLANALTRDLPSYQLETNSVPLGRALANCECYVLDRWQHVLPQGVIGELYVGGAGLALGYKGQAEQTAIRFVPHPYSKRQGARLYRTGDLAYYNERGELVFVGRGDGQVKVRGYRIELGEIEAVLRRHANIRNCIALLRTDDAGERRIVLYYVTRQQPAPTIRELRELLQEHLPEYMLPSAFIALKVIPLTPNGKVDIQQLLTATAQNVLSDVNDEARTIVVPRDFVELQLARIWEELLQVHPVSITDNFFELGGHSILALRLASHILTIFNQDVPFSALFLYPTLAELAVVLRQQEPHASQPALVPLQPKGTKTPFFCVHPSGGTVASYLGLAQQLGIDQPFYGLQTTGLNEQGSDLSTIEEVASQYVEAIQAMQPHGPYLLGGWSMGGVVAFEIAQQLHRQGHEIALLALIDSRLATAEMRERAQGAEVDLTEEELAQRMISSFKVSPPDDASEMAQSELIEYLFVQAKVTNVIPVDISLEQVRRVFALVKKHHLMARLYLPQSYGPRIDYFIAEASLKPLQPLEQGEDEEVAEVRAPLDIISPWRELAESGLEVHVIPGDHLTMIEEPNVEALARAIKQRIEGQRY</sequence>
<evidence type="ECO:0000256" key="3">
    <source>
        <dbReference type="ARBA" id="ARBA00022553"/>
    </source>
</evidence>
<dbReference type="Pfam" id="PF00550">
    <property type="entry name" value="PP-binding"/>
    <property type="match status" value="1"/>
</dbReference>
<comment type="caution">
    <text evidence="5">The sequence shown here is derived from an EMBL/GenBank/DDBJ whole genome shotgun (WGS) entry which is preliminary data.</text>
</comment>
<dbReference type="PROSITE" id="PS00012">
    <property type="entry name" value="PHOSPHOPANTETHEINE"/>
    <property type="match status" value="1"/>
</dbReference>
<dbReference type="PROSITE" id="PS50075">
    <property type="entry name" value="CARRIER"/>
    <property type="match status" value="1"/>
</dbReference>
<dbReference type="RefSeq" id="WP_201376285.1">
    <property type="nucleotide sequence ID" value="NZ_BNJG01000004.1"/>
</dbReference>
<dbReference type="PANTHER" id="PTHR45527">
    <property type="entry name" value="NONRIBOSOMAL PEPTIDE SYNTHETASE"/>
    <property type="match status" value="1"/>
</dbReference>
<dbReference type="Proteomes" id="UP000654345">
    <property type="component" value="Unassembled WGS sequence"/>
</dbReference>
<dbReference type="InterPro" id="IPR029058">
    <property type="entry name" value="AB_hydrolase_fold"/>
</dbReference>
<dbReference type="CDD" id="cd05930">
    <property type="entry name" value="A_NRPS"/>
    <property type="match status" value="1"/>
</dbReference>
<dbReference type="InterPro" id="IPR025110">
    <property type="entry name" value="AMP-bd_C"/>
</dbReference>
<dbReference type="Gene3D" id="3.40.50.12780">
    <property type="entry name" value="N-terminal domain of ligase-like"/>
    <property type="match status" value="1"/>
</dbReference>
<evidence type="ECO:0000256" key="1">
    <source>
        <dbReference type="ARBA" id="ARBA00001957"/>
    </source>
</evidence>
<gene>
    <name evidence="5" type="ORF">KSB_85870</name>
</gene>
<dbReference type="InterPro" id="IPR009081">
    <property type="entry name" value="PP-bd_ACP"/>
</dbReference>
<dbReference type="InterPro" id="IPR020806">
    <property type="entry name" value="PKS_PP-bd"/>
</dbReference>
<dbReference type="SUPFAM" id="SSF53474">
    <property type="entry name" value="alpha/beta-Hydrolases"/>
    <property type="match status" value="1"/>
</dbReference>
<dbReference type="InterPro" id="IPR010071">
    <property type="entry name" value="AA_adenyl_dom"/>
</dbReference>
<proteinExistence type="predicted"/>
<protein>
    <recommendedName>
        <fullName evidence="4">Carrier domain-containing protein</fullName>
    </recommendedName>
</protein>
<dbReference type="InterPro" id="IPR036736">
    <property type="entry name" value="ACP-like_sf"/>
</dbReference>
<dbReference type="Pfam" id="PF00501">
    <property type="entry name" value="AMP-binding"/>
    <property type="match status" value="1"/>
</dbReference>